<dbReference type="InterPro" id="IPR011006">
    <property type="entry name" value="CheY-like_superfamily"/>
</dbReference>
<dbReference type="Proteomes" id="UP000197596">
    <property type="component" value="Unassembled WGS sequence"/>
</dbReference>
<comment type="caution">
    <text evidence="1">The sequence shown here is derived from an EMBL/GenBank/DDBJ whole genome shotgun (WGS) entry which is preliminary data.</text>
</comment>
<keyword evidence="1" id="KW-0808">Transferase</keyword>
<keyword evidence="1" id="KW-0418">Kinase</keyword>
<dbReference type="GO" id="GO:0016301">
    <property type="term" value="F:kinase activity"/>
    <property type="evidence" value="ECO:0007669"/>
    <property type="project" value="UniProtKB-KW"/>
</dbReference>
<dbReference type="Gene3D" id="3.40.50.2300">
    <property type="match status" value="1"/>
</dbReference>
<sequence length="357" mass="40004">MESFAELRILVAEDEESKIKEWVDAIAAHNVDVENKKFSVNAQFAKSVQGALSLIGQFRFDAAVVDLRLEIEDGVEENNTNGNDLVRHILVTEPMGVVVYTGQQSEADDYRVPQVRIMNKGEGLAQVFDWLSSNKDLFLRLRAANQTFNRETAKIFFGSIWPRWNHWTSDSLPGNQSLTDVLARHVVAHVHDALLDASGDRTHPEETYFVPPIKNRLDTGDLVNIDGDVWIVVTPRCDLASAGKVETILLAKCKDVSELWAAALGAGAKSERKCNELIQHERMPKQHFLHPMRDNNSQTHGPWMAQFHHIRALPAAEAVVQLLPLRFASLSPLFVPSLVERFGAYFSRIGTPAYSSE</sequence>
<dbReference type="AlphaFoldDB" id="A0A246WKT2"/>
<name>A0A246WKT2_9BURK</name>
<evidence type="ECO:0000313" key="2">
    <source>
        <dbReference type="Proteomes" id="UP000197596"/>
    </source>
</evidence>
<evidence type="ECO:0000313" key="1">
    <source>
        <dbReference type="EMBL" id="OWY26927.1"/>
    </source>
</evidence>
<dbReference type="EMBL" id="NJGU01000014">
    <property type="protein sequence ID" value="OWY26927.1"/>
    <property type="molecule type" value="Genomic_DNA"/>
</dbReference>
<dbReference type="RefSeq" id="WP_088752478.1">
    <property type="nucleotide sequence ID" value="NZ_NJGU01000014.1"/>
</dbReference>
<protein>
    <submittedName>
        <fullName evidence="1">Histidine kinase</fullName>
    </submittedName>
</protein>
<organism evidence="1 2">
    <name type="scientific">Herbaspirillum robiniae</name>
    <dbReference type="NCBI Taxonomy" id="2014887"/>
    <lineage>
        <taxon>Bacteria</taxon>
        <taxon>Pseudomonadati</taxon>
        <taxon>Pseudomonadota</taxon>
        <taxon>Betaproteobacteria</taxon>
        <taxon>Burkholderiales</taxon>
        <taxon>Oxalobacteraceae</taxon>
        <taxon>Herbaspirillum</taxon>
    </lineage>
</organism>
<accession>A0A246WKT2</accession>
<gene>
    <name evidence="1" type="ORF">CEJ42_21460</name>
</gene>
<proteinExistence type="predicted"/>
<reference evidence="1 2" key="1">
    <citation type="submission" date="2017-06" db="EMBL/GenBank/DDBJ databases">
        <title>Herbaspirillum phytohormonus sp. nov., isolated from the root nodule of Robinia pseudoacacia in lead-zinc mine.</title>
        <authorList>
            <person name="Fan M."/>
            <person name="Lin Y."/>
        </authorList>
    </citation>
    <scope>NUCLEOTIDE SEQUENCE [LARGE SCALE GENOMIC DNA]</scope>
    <source>
        <strain evidence="1 2">HZ10</strain>
    </source>
</reference>
<dbReference type="SUPFAM" id="SSF52172">
    <property type="entry name" value="CheY-like"/>
    <property type="match status" value="1"/>
</dbReference>